<dbReference type="InterPro" id="IPR036641">
    <property type="entry name" value="HPT_dom_sf"/>
</dbReference>
<dbReference type="HOGENOM" id="CLU_155085_2_1_5"/>
<dbReference type="OrthoDB" id="7173540at2"/>
<evidence type="ECO:0000256" key="2">
    <source>
        <dbReference type="PROSITE-ProRule" id="PRU00110"/>
    </source>
</evidence>
<evidence type="ECO:0000313" key="4">
    <source>
        <dbReference type="EMBL" id="ACT58199.1"/>
    </source>
</evidence>
<dbReference type="InterPro" id="IPR008207">
    <property type="entry name" value="Sig_transdc_His_kin_Hpt_dom"/>
</dbReference>
<dbReference type="Pfam" id="PF01627">
    <property type="entry name" value="Hpt"/>
    <property type="match status" value="1"/>
</dbReference>
<dbReference type="GO" id="GO:0000160">
    <property type="term" value="P:phosphorelay signal transduction system"/>
    <property type="evidence" value="ECO:0007669"/>
    <property type="project" value="UniProtKB-KW"/>
</dbReference>
<dbReference type="Proteomes" id="UP000002745">
    <property type="component" value="Chromosome"/>
</dbReference>
<dbReference type="STRING" id="582402.Hbal_0497"/>
<protein>
    <submittedName>
        <fullName evidence="4">Hpt protein</fullName>
    </submittedName>
</protein>
<gene>
    <name evidence="4" type="ordered locus">Hbal_0497</name>
</gene>
<dbReference type="AlphaFoldDB" id="C6XN29"/>
<sequence>MMSKIIDLDHLNAMTGGDVELAREVLGIFKHQSDIWGRLLDVNAPCEQWADAAHSIKGSARSIGAMELGEACHAAEIRGREGNVSAAEAGVLISAIKDKMTEATEALAKVEHQLSMSESFKAS</sequence>
<name>C6XN29_HIRBI</name>
<dbReference type="GO" id="GO:0004672">
    <property type="term" value="F:protein kinase activity"/>
    <property type="evidence" value="ECO:0007669"/>
    <property type="project" value="UniProtKB-ARBA"/>
</dbReference>
<dbReference type="SUPFAM" id="SSF47226">
    <property type="entry name" value="Histidine-containing phosphotransfer domain, HPT domain"/>
    <property type="match status" value="1"/>
</dbReference>
<feature type="domain" description="HPt" evidence="3">
    <location>
        <begin position="13"/>
        <end position="110"/>
    </location>
</feature>
<dbReference type="PROSITE" id="PS50894">
    <property type="entry name" value="HPT"/>
    <property type="match status" value="1"/>
</dbReference>
<keyword evidence="2" id="KW-0597">Phosphoprotein</keyword>
<organism evidence="4 5">
    <name type="scientific">Hirschia baltica (strain ATCC 49814 / DSM 5838 / IFAM 1418)</name>
    <dbReference type="NCBI Taxonomy" id="582402"/>
    <lineage>
        <taxon>Bacteria</taxon>
        <taxon>Pseudomonadati</taxon>
        <taxon>Pseudomonadota</taxon>
        <taxon>Alphaproteobacteria</taxon>
        <taxon>Hyphomonadales</taxon>
        <taxon>Hyphomonadaceae</taxon>
        <taxon>Hirschia</taxon>
    </lineage>
</organism>
<dbReference type="KEGG" id="hba:Hbal_0497"/>
<evidence type="ECO:0000256" key="1">
    <source>
        <dbReference type="ARBA" id="ARBA00023012"/>
    </source>
</evidence>
<evidence type="ECO:0000313" key="5">
    <source>
        <dbReference type="Proteomes" id="UP000002745"/>
    </source>
</evidence>
<keyword evidence="1" id="KW-0902">Two-component regulatory system</keyword>
<accession>C6XN29</accession>
<dbReference type="EMBL" id="CP001678">
    <property type="protein sequence ID" value="ACT58199.1"/>
    <property type="molecule type" value="Genomic_DNA"/>
</dbReference>
<feature type="modified residue" description="Phosphohistidine" evidence="2">
    <location>
        <position position="54"/>
    </location>
</feature>
<dbReference type="CDD" id="cd00088">
    <property type="entry name" value="HPT"/>
    <property type="match status" value="1"/>
</dbReference>
<reference evidence="5" key="1">
    <citation type="journal article" date="2011" name="J. Bacteriol.">
        <title>Genome sequences of eight morphologically diverse alphaproteobacteria.</title>
        <authorList>
            <consortium name="US DOE Joint Genome Institute"/>
            <person name="Brown P.J."/>
            <person name="Kysela D.T."/>
            <person name="Buechlein A."/>
            <person name="Hemmerich C."/>
            <person name="Brun Y.V."/>
        </authorList>
    </citation>
    <scope>NUCLEOTIDE SEQUENCE [LARGE SCALE GENOMIC DNA]</scope>
    <source>
        <strain evidence="5">ATCC 49814 / DSM 5838 / IFAM 1418</strain>
    </source>
</reference>
<proteinExistence type="predicted"/>
<keyword evidence="5" id="KW-1185">Reference proteome</keyword>
<dbReference type="Gene3D" id="1.20.120.160">
    <property type="entry name" value="HPT domain"/>
    <property type="match status" value="1"/>
</dbReference>
<evidence type="ECO:0000259" key="3">
    <source>
        <dbReference type="PROSITE" id="PS50894"/>
    </source>
</evidence>
<dbReference type="eggNOG" id="COG2198">
    <property type="taxonomic scope" value="Bacteria"/>
</dbReference>